<feature type="region of interest" description="Disordered" evidence="1">
    <location>
        <begin position="74"/>
        <end position="134"/>
    </location>
</feature>
<feature type="compositionally biased region" description="Basic and acidic residues" evidence="1">
    <location>
        <begin position="90"/>
        <end position="108"/>
    </location>
</feature>
<reference evidence="2" key="1">
    <citation type="submission" date="2020-05" db="EMBL/GenBank/DDBJ databases">
        <authorList>
            <person name="Chiriac C."/>
            <person name="Salcher M."/>
            <person name="Ghai R."/>
            <person name="Kavagutti S V."/>
        </authorList>
    </citation>
    <scope>NUCLEOTIDE SEQUENCE</scope>
</reference>
<name>A0A6J7QSG1_9ZZZZ</name>
<feature type="compositionally biased region" description="Gly residues" evidence="1">
    <location>
        <begin position="109"/>
        <end position="120"/>
    </location>
</feature>
<feature type="region of interest" description="Disordered" evidence="1">
    <location>
        <begin position="499"/>
        <end position="520"/>
    </location>
</feature>
<feature type="region of interest" description="Disordered" evidence="1">
    <location>
        <begin position="227"/>
        <end position="255"/>
    </location>
</feature>
<proteinExistence type="predicted"/>
<dbReference type="AlphaFoldDB" id="A0A6J7QSG1"/>
<dbReference type="EMBL" id="CAFBPD010000254">
    <property type="protein sequence ID" value="CAB5020617.1"/>
    <property type="molecule type" value="Genomic_DNA"/>
</dbReference>
<feature type="region of interest" description="Disordered" evidence="1">
    <location>
        <begin position="376"/>
        <end position="402"/>
    </location>
</feature>
<evidence type="ECO:0000313" key="2">
    <source>
        <dbReference type="EMBL" id="CAB5020617.1"/>
    </source>
</evidence>
<feature type="region of interest" description="Disordered" evidence="1">
    <location>
        <begin position="147"/>
        <end position="177"/>
    </location>
</feature>
<accession>A0A6J7QSG1</accession>
<protein>
    <submittedName>
        <fullName evidence="2">Unannotated protein</fullName>
    </submittedName>
</protein>
<feature type="compositionally biased region" description="Basic and acidic residues" evidence="1">
    <location>
        <begin position="503"/>
        <end position="518"/>
    </location>
</feature>
<evidence type="ECO:0000256" key="1">
    <source>
        <dbReference type="SAM" id="MobiDB-lite"/>
    </source>
</evidence>
<feature type="region of interest" description="Disordered" evidence="1">
    <location>
        <begin position="578"/>
        <end position="620"/>
    </location>
</feature>
<gene>
    <name evidence="2" type="ORF">UFOPK4061_01373</name>
</gene>
<sequence>MRLGSSYAMRLGSRLTGQWPATAHVVWAVYTATMSAFWHEEAMGANRLESAAQQNMLLNAGQDDSAYNDFFGNRPEGGGEVLPGQDDDDGYHTARDLGSEVGHVESRDGGGSVIGGGGGLIEEEQPEQAPASGGVLARAGRAAPLIERRPSIDYSTETNPVEPWMPRSRNPQRAGQARSNNVLGKYWRTFGERSSAIGGGVGGFFGALFGGGMKRANAIAGARARRAVERGGPTDRAAAPRGGGMRSRLENEGSAQADDIRNYPVEPGVKVDRGAALKARKAYNTAFSAFDLIDRPSHADARGLSNVHAEYDLSTGSRTQPLDAETYKHTPDKFTAINKANDEWGDAAAAEEINAHAPKPRLRNAQGVEKRVGFMDGANSESEPAPNDPSEIDPKPRPTGVRFHPVPMITASREGMNWRQRRATGARERANALTDDGAVAQEQMTWPIRNRLSRMGADQFELTGMNAAMRAHMMQQENPAADGPEADQMRELHITGELAGDISSKREQEANSRAERQRSAFPTRGLNKFQQMTVMQELIGSGDRRWKDLDQTKYLEGQMDQVPARYFKNRYWNAFDARTRQEEPRSDSVVGENAGDAGNEAQGVVGDGAGAGGIIEEESA</sequence>
<organism evidence="2">
    <name type="scientific">freshwater metagenome</name>
    <dbReference type="NCBI Taxonomy" id="449393"/>
    <lineage>
        <taxon>unclassified sequences</taxon>
        <taxon>metagenomes</taxon>
        <taxon>ecological metagenomes</taxon>
    </lineage>
</organism>